<keyword evidence="6" id="KW-1185">Reference proteome</keyword>
<dbReference type="GO" id="GO:0009423">
    <property type="term" value="P:chorismate biosynthetic process"/>
    <property type="evidence" value="ECO:0007669"/>
    <property type="project" value="TreeGrafter"/>
</dbReference>
<dbReference type="SUPFAM" id="SSF53223">
    <property type="entry name" value="Aminoacid dehydrogenase-like, N-terminal domain"/>
    <property type="match status" value="1"/>
</dbReference>
<dbReference type="EMBL" id="JALJOQ010000023">
    <property type="protein sequence ID" value="KAK9808396.1"/>
    <property type="molecule type" value="Genomic_DNA"/>
</dbReference>
<dbReference type="PANTHER" id="PTHR21089">
    <property type="entry name" value="SHIKIMATE DEHYDROGENASE"/>
    <property type="match status" value="1"/>
</dbReference>
<dbReference type="InterPro" id="IPR001381">
    <property type="entry name" value="DHquinase_I"/>
</dbReference>
<evidence type="ECO:0000313" key="5">
    <source>
        <dbReference type="EMBL" id="KAK9808396.1"/>
    </source>
</evidence>
<evidence type="ECO:0000256" key="2">
    <source>
        <dbReference type="ARBA" id="ARBA00023270"/>
    </source>
</evidence>
<dbReference type="FunFam" id="3.20.20.70:FF:000047">
    <property type="entry name" value="3-dehydroquinate dehydratase"/>
    <property type="match status" value="1"/>
</dbReference>
<feature type="domain" description="Shikimate dehydrogenase substrate binding N-terminal" evidence="4">
    <location>
        <begin position="271"/>
        <end position="351"/>
    </location>
</feature>
<evidence type="ECO:0000259" key="4">
    <source>
        <dbReference type="Pfam" id="PF08501"/>
    </source>
</evidence>
<organism evidence="5 6">
    <name type="scientific">Symbiochloris irregularis</name>
    <dbReference type="NCBI Taxonomy" id="706552"/>
    <lineage>
        <taxon>Eukaryota</taxon>
        <taxon>Viridiplantae</taxon>
        <taxon>Chlorophyta</taxon>
        <taxon>core chlorophytes</taxon>
        <taxon>Trebouxiophyceae</taxon>
        <taxon>Trebouxiales</taxon>
        <taxon>Trebouxiaceae</taxon>
        <taxon>Symbiochloris</taxon>
    </lineage>
</organism>
<dbReference type="NCBIfam" id="TIGR01093">
    <property type="entry name" value="aroD"/>
    <property type="match status" value="1"/>
</dbReference>
<proteinExistence type="inferred from homology"/>
<dbReference type="Gene3D" id="3.40.50.10860">
    <property type="entry name" value="Leucine Dehydrogenase, chain A, domain 1"/>
    <property type="match status" value="1"/>
</dbReference>
<evidence type="ECO:0000313" key="6">
    <source>
        <dbReference type="Proteomes" id="UP001465755"/>
    </source>
</evidence>
<gene>
    <name evidence="5" type="ORF">WJX73_000083</name>
</gene>
<dbReference type="HAMAP" id="MF_00222">
    <property type="entry name" value="Shikimate_DH_AroE"/>
    <property type="match status" value="1"/>
</dbReference>
<dbReference type="GO" id="GO:0004764">
    <property type="term" value="F:shikimate 3-dehydrogenase (NADP+) activity"/>
    <property type="evidence" value="ECO:0007669"/>
    <property type="project" value="InterPro"/>
</dbReference>
<dbReference type="HAMAP" id="MF_00214">
    <property type="entry name" value="AroD"/>
    <property type="match status" value="1"/>
</dbReference>
<dbReference type="PANTHER" id="PTHR21089:SF1">
    <property type="entry name" value="BIFUNCTIONAL 3-DEHYDROQUINATE DEHYDRATASE_SHIKIMATE DEHYDROGENASE, CHLOROPLASTIC"/>
    <property type="match status" value="1"/>
</dbReference>
<dbReference type="Pfam" id="PF08501">
    <property type="entry name" value="Shikimate_dh_N"/>
    <property type="match status" value="1"/>
</dbReference>
<dbReference type="GO" id="GO:0019632">
    <property type="term" value="P:shikimate metabolic process"/>
    <property type="evidence" value="ECO:0007669"/>
    <property type="project" value="TreeGrafter"/>
</dbReference>
<keyword evidence="2" id="KW-0704">Schiff base</keyword>
<dbReference type="AlphaFoldDB" id="A0AAW1PIT7"/>
<accession>A0AAW1PIT7</accession>
<dbReference type="Pfam" id="PF01487">
    <property type="entry name" value="DHquinase_I"/>
    <property type="match status" value="1"/>
</dbReference>
<comment type="caution">
    <text evidence="5">The sequence shown here is derived from an EMBL/GenBank/DDBJ whole genome shotgun (WGS) entry which is preliminary data.</text>
</comment>
<reference evidence="5 6" key="1">
    <citation type="journal article" date="2024" name="Nat. Commun.">
        <title>Phylogenomics reveals the evolutionary origins of lichenization in chlorophyte algae.</title>
        <authorList>
            <person name="Puginier C."/>
            <person name="Libourel C."/>
            <person name="Otte J."/>
            <person name="Skaloud P."/>
            <person name="Haon M."/>
            <person name="Grisel S."/>
            <person name="Petersen M."/>
            <person name="Berrin J.G."/>
            <person name="Delaux P.M."/>
            <person name="Dal Grande F."/>
            <person name="Keller J."/>
        </authorList>
    </citation>
    <scope>NUCLEOTIDE SEQUENCE [LARGE SCALE GENOMIC DNA]</scope>
    <source>
        <strain evidence="5 6">SAG 2036</strain>
    </source>
</reference>
<evidence type="ECO:0000259" key="3">
    <source>
        <dbReference type="Pfam" id="PF01488"/>
    </source>
</evidence>
<sequence length="560" mass="59480">MDRSSQLITHAASVMQSRDAESTEVAVSTETLFCTIATGSSLEEACSEISTARETGATAIELRLDFYKDLQVDTVDEAVQGLVASCRRAQLKSVFTCRAAWEGGKWQGSEEDRLHCLHRAAALGADFVDVELKAAAAYFEGDEAPSSQNCKLILSHHNFQSTPSDEELDGVVHQMFEAGADIAKVAAMAEDITDALRMLDLNRRSPAPCISLAMGDKGIISRLLAPKYGGFLTFGTLSTGKGSAPGQPPMQQMCSLYSLSTQTAATKVYGIVGNPVGHSRSPLLHNNGFQHVGLDAIYVPLLVDDLPRMLSHPLAQAFSGLSVTIPHKEAAAKVADEVDPTAAKIGAVNTLIRDQSDKLHAYNTDWSAAISAIEAGLAKKQNGQAESLQPVAKEEAQGHSPLQGRRVVMLGAGGAARALVLGALTAGAEVVVVNRNRARAEALVESAGGACSVADMQDLVSGKLQGDVLVQTTSVGMHPNVDDTPVPDKEVLRGFELVFDAIYTPLYTRLLQDAEEVGCKVVSGVEMFVGQALQQFILFTDGIEAPEGLFRQLVLEGLGH</sequence>
<dbReference type="InterPro" id="IPR046346">
    <property type="entry name" value="Aminoacid_DH-like_N_sf"/>
</dbReference>
<dbReference type="CDD" id="cd00502">
    <property type="entry name" value="DHQase_I"/>
    <property type="match status" value="1"/>
</dbReference>
<dbReference type="GO" id="GO:0003855">
    <property type="term" value="F:3-dehydroquinate dehydratase activity"/>
    <property type="evidence" value="ECO:0007669"/>
    <property type="project" value="InterPro"/>
</dbReference>
<evidence type="ECO:0000256" key="1">
    <source>
        <dbReference type="ARBA" id="ARBA00023239"/>
    </source>
</evidence>
<feature type="domain" description="Quinate/shikimate 5-dehydrogenase/glutamyl-tRNA reductase" evidence="3">
    <location>
        <begin position="400"/>
        <end position="474"/>
    </location>
</feature>
<dbReference type="SUPFAM" id="SSF51735">
    <property type="entry name" value="NAD(P)-binding Rossmann-fold domains"/>
    <property type="match status" value="1"/>
</dbReference>
<protein>
    <recommendedName>
        <fullName evidence="7">Shikimate dehydrogenase (NADP(+))</fullName>
    </recommendedName>
</protein>
<dbReference type="Gene3D" id="3.40.50.720">
    <property type="entry name" value="NAD(P)-binding Rossmann-like Domain"/>
    <property type="match status" value="1"/>
</dbReference>
<dbReference type="CDD" id="cd01065">
    <property type="entry name" value="NAD_bind_Shikimate_DH"/>
    <property type="match status" value="1"/>
</dbReference>
<dbReference type="Pfam" id="PF01488">
    <property type="entry name" value="Shikimate_DH"/>
    <property type="match status" value="1"/>
</dbReference>
<name>A0AAW1PIT7_9CHLO</name>
<evidence type="ECO:0008006" key="7">
    <source>
        <dbReference type="Google" id="ProtNLM"/>
    </source>
</evidence>
<dbReference type="InterPro" id="IPR006151">
    <property type="entry name" value="Shikm_DH/Glu-tRNA_Rdtase"/>
</dbReference>
<dbReference type="PROSITE" id="PS01028">
    <property type="entry name" value="DEHYDROQUINASE_I"/>
    <property type="match status" value="1"/>
</dbReference>
<dbReference type="InterPro" id="IPR013785">
    <property type="entry name" value="Aldolase_TIM"/>
</dbReference>
<dbReference type="InterPro" id="IPR036291">
    <property type="entry name" value="NAD(P)-bd_dom_sf"/>
</dbReference>
<dbReference type="InterPro" id="IPR013708">
    <property type="entry name" value="Shikimate_DH-bd_N"/>
</dbReference>
<keyword evidence="1" id="KW-0456">Lyase</keyword>
<dbReference type="Gene3D" id="3.20.20.70">
    <property type="entry name" value="Aldolase class I"/>
    <property type="match status" value="1"/>
</dbReference>
<dbReference type="SUPFAM" id="SSF51569">
    <property type="entry name" value="Aldolase"/>
    <property type="match status" value="1"/>
</dbReference>
<dbReference type="InterPro" id="IPR018508">
    <property type="entry name" value="3-dehydroquinate_DH_AS"/>
</dbReference>
<dbReference type="Proteomes" id="UP001465755">
    <property type="component" value="Unassembled WGS sequence"/>
</dbReference>
<dbReference type="InterPro" id="IPR022893">
    <property type="entry name" value="Shikimate_DH_fam"/>
</dbReference>